<feature type="transmembrane region" description="Helical" evidence="8">
    <location>
        <begin position="985"/>
        <end position="1006"/>
    </location>
</feature>
<keyword evidence="6 8" id="KW-0472">Membrane</keyword>
<evidence type="ECO:0000256" key="8">
    <source>
        <dbReference type="SAM" id="Phobius"/>
    </source>
</evidence>
<dbReference type="InterPro" id="IPR057366">
    <property type="entry name" value="TRPM-like"/>
</dbReference>
<evidence type="ECO:0000256" key="1">
    <source>
        <dbReference type="ARBA" id="ARBA00004141"/>
    </source>
</evidence>
<keyword evidence="2" id="KW-0813">Transport</keyword>
<dbReference type="Pfam" id="PF25508">
    <property type="entry name" value="TRPM2"/>
    <property type="match status" value="1"/>
</dbReference>
<gene>
    <name evidence="11" type="ORF">LAZ67_7002101</name>
</gene>
<keyword evidence="3 8" id="KW-0812">Transmembrane</keyword>
<dbReference type="Pfam" id="PF18139">
    <property type="entry name" value="LSDAT_euk"/>
    <property type="match status" value="1"/>
</dbReference>
<keyword evidence="5" id="KW-0406">Ion transport</keyword>
<feature type="transmembrane region" description="Helical" evidence="8">
    <location>
        <begin position="1124"/>
        <end position="1149"/>
    </location>
</feature>
<keyword evidence="12" id="KW-1185">Reference proteome</keyword>
<accession>A0ABY6KNR3</accession>
<feature type="domain" description="TRPM-like" evidence="10">
    <location>
        <begin position="489"/>
        <end position="708"/>
    </location>
</feature>
<evidence type="ECO:0000259" key="9">
    <source>
        <dbReference type="Pfam" id="PF18139"/>
    </source>
</evidence>
<dbReference type="InterPro" id="IPR050927">
    <property type="entry name" value="TRPM"/>
</dbReference>
<feature type="domain" description="TRPM SLOG" evidence="9">
    <location>
        <begin position="26"/>
        <end position="261"/>
    </location>
</feature>
<dbReference type="PANTHER" id="PTHR13800:SF1">
    <property type="entry name" value="TRANSIENT RECEPTOR POTENTIAL CATION CHANNEL TRPM"/>
    <property type="match status" value="1"/>
</dbReference>
<evidence type="ECO:0000256" key="5">
    <source>
        <dbReference type="ARBA" id="ARBA00023065"/>
    </source>
</evidence>
<evidence type="ECO:0000313" key="11">
    <source>
        <dbReference type="EMBL" id="UYV70179.1"/>
    </source>
</evidence>
<evidence type="ECO:0000256" key="4">
    <source>
        <dbReference type="ARBA" id="ARBA00022989"/>
    </source>
</evidence>
<dbReference type="EMBL" id="CP092869">
    <property type="protein sequence ID" value="UYV70179.1"/>
    <property type="molecule type" value="Genomic_DNA"/>
</dbReference>
<feature type="transmembrane region" description="Helical" evidence="8">
    <location>
        <begin position="904"/>
        <end position="920"/>
    </location>
</feature>
<keyword evidence="4 8" id="KW-1133">Transmembrane helix</keyword>
<dbReference type="Proteomes" id="UP001235939">
    <property type="component" value="Chromosome 07"/>
</dbReference>
<feature type="transmembrane region" description="Helical" evidence="8">
    <location>
        <begin position="1038"/>
        <end position="1058"/>
    </location>
</feature>
<name>A0ABY6KNR3_9ARAC</name>
<evidence type="ECO:0000256" key="3">
    <source>
        <dbReference type="ARBA" id="ARBA00022692"/>
    </source>
</evidence>
<feature type="transmembrane region" description="Helical" evidence="8">
    <location>
        <begin position="941"/>
        <end position="965"/>
    </location>
</feature>
<reference evidence="11 12" key="1">
    <citation type="submission" date="2022-01" db="EMBL/GenBank/DDBJ databases">
        <title>A chromosomal length assembly of Cordylochernes scorpioides.</title>
        <authorList>
            <person name="Zeh D."/>
            <person name="Zeh J."/>
        </authorList>
    </citation>
    <scope>NUCLEOTIDE SEQUENCE [LARGE SCALE GENOMIC DNA]</scope>
    <source>
        <strain evidence="11">IN4F17</strain>
        <tissue evidence="11">Whole Body</tissue>
    </source>
</reference>
<sequence>MEYKRCSSCIPGLGALTGNIDVVHTEAANTTDMWIITHGYNVGVSKLIGEAVAAENERRQALRCHKHPNTTGATLPQLTLIGIPREDFLKHSHVLEHRVRSICTTPHDSHRVEIQNEGNLPEENKFELNPEHTHFLMLRDNTVNKTGSHYFMLRLEQFLNSSEEVMTQLQDQEAGKTELVMYMEIPVVALLVQGGYNCSRMILEHLKKQMPVVVLRGSGGLADLLAFAFHEVTQRPGGMNDLDFVENFLKPELANKIAYNFPNFRDNSLARNSFRDRVMGCVRYATQVTPSETAESWAVCATPPRDRRVMGCVHYATQRQESHGLCALRHPGNSFRDRRVMGCVRYATQRQESHGLCALHHPGNSFRDRRVMGCVLYATQDQQTFLTVLNIHNHSCNLENLNKHLLKALFQCQLVQQSYCLVMKAVIEAHWIASNCTGCQRPQANNWHIRMQKDLLLTLDWNSPEVAMTDVFLKDPSSKFKIDKAVFEQALTRPDRQLFVAIFLEQGFQAHKYLTSYRLKQLFKKSFAKEFFYSVCWEGLLGYRKMSTVSKYFVDVDLNYLIYKLSGIPNFVSAQELNQNAMSMYETSDASAAERKAITLLAMWATFSNKNQLAQLLCCQSDQPIHLALILSYIYTRLQPYVSETNVATEMEDHSKEFAKMAIDMLDCSYKDQTCRTYYVLCEENPDWLGKTAVDIAALSKNKTFLAHPCCQRWLTNVFMGNVSIREVPWGVFPVPVSIKVILSAFFVFPMYMWVRFKTDPHIGGQWEEAADNESDEGLETTALQTSRLFTEDSDSYKSCAAPLSGCYKDTPCVYLLDVYPKCLSHVSSSQQSGDRFPHQFLTKMWIDKSQQEQIFVYSPPPLWTMIRMMWGAPITKFWTFQVFYVLYLALFSFAVLWPSCGNQLLDLVVCVWTALLMLESIHRARFIYMVSIQKLTNMTLFLKCLEVALMGVFIYLYLLSRVIFPSALLSPYQSKVMLCLGLLYFYYRIVAISLPISPTLGPLLYKVKLMAMIIMQFDFALTNVPEPRLVLVDFYNFFRMTLIIMLSGGIAIHAVTYPDFPMTKEMLRRIFHQAWFTLFLTPIENLEEDSRCQDKLTIHPDICRGSRCHDNHDDDFTCPNTGFWPYVFTINYLIFIKLILVTLLFALFSHLQECPEGRNGNLMLHMTGTEEKGQAPVLSSQENNSL</sequence>
<dbReference type="InterPro" id="IPR041491">
    <property type="entry name" value="TRPM_SLOG"/>
</dbReference>
<comment type="subcellular location">
    <subcellularLocation>
        <location evidence="1">Membrane</location>
        <topology evidence="1">Multi-pass membrane protein</topology>
    </subcellularLocation>
</comment>
<keyword evidence="7" id="KW-0407">Ion channel</keyword>
<evidence type="ECO:0000256" key="7">
    <source>
        <dbReference type="ARBA" id="ARBA00023303"/>
    </source>
</evidence>
<proteinExistence type="predicted"/>
<evidence type="ECO:0000256" key="2">
    <source>
        <dbReference type="ARBA" id="ARBA00022448"/>
    </source>
</evidence>
<evidence type="ECO:0000256" key="6">
    <source>
        <dbReference type="ARBA" id="ARBA00023136"/>
    </source>
</evidence>
<protein>
    <submittedName>
        <fullName evidence="11">TRPM</fullName>
    </submittedName>
</protein>
<evidence type="ECO:0000259" key="10">
    <source>
        <dbReference type="Pfam" id="PF25508"/>
    </source>
</evidence>
<evidence type="ECO:0000313" key="12">
    <source>
        <dbReference type="Proteomes" id="UP001235939"/>
    </source>
</evidence>
<dbReference type="PANTHER" id="PTHR13800">
    <property type="entry name" value="TRANSIENT RECEPTOR POTENTIAL CATION CHANNEL, SUBFAMILY M, MEMBER 6"/>
    <property type="match status" value="1"/>
</dbReference>
<organism evidence="11 12">
    <name type="scientific">Cordylochernes scorpioides</name>
    <dbReference type="NCBI Taxonomy" id="51811"/>
    <lineage>
        <taxon>Eukaryota</taxon>
        <taxon>Metazoa</taxon>
        <taxon>Ecdysozoa</taxon>
        <taxon>Arthropoda</taxon>
        <taxon>Chelicerata</taxon>
        <taxon>Arachnida</taxon>
        <taxon>Pseudoscorpiones</taxon>
        <taxon>Cheliferoidea</taxon>
        <taxon>Chernetidae</taxon>
        <taxon>Cordylochernes</taxon>
    </lineage>
</organism>
<feature type="transmembrane region" description="Helical" evidence="8">
    <location>
        <begin position="878"/>
        <end position="898"/>
    </location>
</feature>
<feature type="transmembrane region" description="Helical" evidence="8">
    <location>
        <begin position="728"/>
        <end position="749"/>
    </location>
</feature>